<dbReference type="SUPFAM" id="SSF53955">
    <property type="entry name" value="Lysozyme-like"/>
    <property type="match status" value="1"/>
</dbReference>
<comment type="similarity">
    <text evidence="1">Belongs to the transglycosylase Slt family.</text>
</comment>
<dbReference type="CDD" id="cd16894">
    <property type="entry name" value="MltD-like"/>
    <property type="match status" value="1"/>
</dbReference>
<dbReference type="PANTHER" id="PTHR37423:SF2">
    <property type="entry name" value="MEMBRANE-BOUND LYTIC MUREIN TRANSGLYCOSYLASE C"/>
    <property type="match status" value="1"/>
</dbReference>
<dbReference type="PANTHER" id="PTHR37423">
    <property type="entry name" value="SOLUBLE LYTIC MUREIN TRANSGLYCOSYLASE-RELATED"/>
    <property type="match status" value="1"/>
</dbReference>
<sequence>MKWFGISIQSHISTSKALLVCFAFVAGSLGMMSFTAASIGAASTDHDSTLNDKSGFKSLFTTQRFDASKPYEAQLNPRAVAFVQEYVRKNGEHLEKMKSWGKPYFDLYDNVLTVYGLPKEMKYLSVIESHLGSNVVSWAGAAGPWQLMPYEAKRFGLRVGAVDERLDYYKSTHAAAKLMRELYAEFNDWLLVVAAYNAGAGRVKQAIRKSGSKEFWDLQYHLPEETRNHVKKFIGTHYAFEGSGGWTTMTAAETEQKKATLQSTETVQLTTDEINNSTVVEIAGRYNSLIVSNALLMNLNQFNRWNPNFDKTLAEGKKYSMRILKDKEQIFQAKKQQLLMESLKSLLESASASR</sequence>
<dbReference type="RefSeq" id="WP_353549167.1">
    <property type="nucleotide sequence ID" value="NZ_AP029612.1"/>
</dbReference>
<evidence type="ECO:0000259" key="2">
    <source>
        <dbReference type="Pfam" id="PF01464"/>
    </source>
</evidence>
<dbReference type="InterPro" id="IPR008258">
    <property type="entry name" value="Transglycosylase_SLT_dom_1"/>
</dbReference>
<feature type="domain" description="Transglycosylase SLT" evidence="2">
    <location>
        <begin position="118"/>
        <end position="217"/>
    </location>
</feature>
<reference evidence="3" key="1">
    <citation type="submission" date="2024-02" db="EMBL/GenBank/DDBJ databases">
        <title>Sediminibacterium planktonica sp. nov. and Sediminibacterium longus sp. nov., isolated from surface lake and river water.</title>
        <authorList>
            <person name="Watanabe K."/>
            <person name="Takemine S."/>
            <person name="Ishii Y."/>
            <person name="Ogata Y."/>
            <person name="Shindo C."/>
            <person name="Suda W."/>
        </authorList>
    </citation>
    <scope>NUCLEOTIDE SEQUENCE</scope>
    <source>
        <strain evidence="3">KACHI17</strain>
    </source>
</reference>
<name>A0AAT9GLG0_9BACT</name>
<accession>A0AAT9GLG0</accession>
<gene>
    <name evidence="3" type="ORF">KACHI17_24210</name>
</gene>
<evidence type="ECO:0000256" key="1">
    <source>
        <dbReference type="ARBA" id="ARBA00007734"/>
    </source>
</evidence>
<dbReference type="AlphaFoldDB" id="A0AAT9GLG0"/>
<dbReference type="EMBL" id="AP029612">
    <property type="protein sequence ID" value="BFG71540.1"/>
    <property type="molecule type" value="Genomic_DNA"/>
</dbReference>
<dbReference type="Gene3D" id="1.10.530.10">
    <property type="match status" value="1"/>
</dbReference>
<organism evidence="3">
    <name type="scientific">Sediminibacterium sp. KACHI17</name>
    <dbReference type="NCBI Taxonomy" id="1751071"/>
    <lineage>
        <taxon>Bacteria</taxon>
        <taxon>Pseudomonadati</taxon>
        <taxon>Bacteroidota</taxon>
        <taxon>Chitinophagia</taxon>
        <taxon>Chitinophagales</taxon>
        <taxon>Chitinophagaceae</taxon>
        <taxon>Sediminibacterium</taxon>
    </lineage>
</organism>
<dbReference type="Pfam" id="PF01464">
    <property type="entry name" value="SLT"/>
    <property type="match status" value="1"/>
</dbReference>
<protein>
    <recommendedName>
        <fullName evidence="2">Transglycosylase SLT domain-containing protein</fullName>
    </recommendedName>
</protein>
<proteinExistence type="inferred from homology"/>
<dbReference type="InterPro" id="IPR023346">
    <property type="entry name" value="Lysozyme-like_dom_sf"/>
</dbReference>
<evidence type="ECO:0000313" key="3">
    <source>
        <dbReference type="EMBL" id="BFG71540.1"/>
    </source>
</evidence>